<dbReference type="SMART" id="SM00271">
    <property type="entry name" value="DnaJ"/>
    <property type="match status" value="1"/>
</dbReference>
<evidence type="ECO:0000313" key="5">
    <source>
        <dbReference type="EMBL" id="CAL4794409.1"/>
    </source>
</evidence>
<dbReference type="PANTHER" id="PTHR43908">
    <property type="entry name" value="AT29763P-RELATED"/>
    <property type="match status" value="1"/>
</dbReference>
<dbReference type="PROSITE" id="PS50076">
    <property type="entry name" value="DNAJ_2"/>
    <property type="match status" value="1"/>
</dbReference>
<reference evidence="5 6" key="2">
    <citation type="submission" date="2024-05" db="EMBL/GenBank/DDBJ databases">
        <authorList>
            <person name="Chen Y."/>
            <person name="Shah S."/>
            <person name="Dougan E. K."/>
            <person name="Thang M."/>
            <person name="Chan C."/>
        </authorList>
    </citation>
    <scope>NUCLEOTIDE SEQUENCE [LARGE SCALE GENOMIC DNA]</scope>
</reference>
<keyword evidence="1" id="KW-0175">Coiled coil</keyword>
<dbReference type="CDD" id="cd06257">
    <property type="entry name" value="DnaJ"/>
    <property type="match status" value="1"/>
</dbReference>
<feature type="region of interest" description="Disordered" evidence="2">
    <location>
        <begin position="180"/>
        <end position="224"/>
    </location>
</feature>
<dbReference type="GO" id="GO:0005789">
    <property type="term" value="C:endoplasmic reticulum membrane"/>
    <property type="evidence" value="ECO:0007669"/>
    <property type="project" value="TreeGrafter"/>
</dbReference>
<evidence type="ECO:0000313" key="4">
    <source>
        <dbReference type="EMBL" id="CAI4007097.1"/>
    </source>
</evidence>
<organism evidence="4">
    <name type="scientific">Cladocopium goreaui</name>
    <dbReference type="NCBI Taxonomy" id="2562237"/>
    <lineage>
        <taxon>Eukaryota</taxon>
        <taxon>Sar</taxon>
        <taxon>Alveolata</taxon>
        <taxon>Dinophyceae</taxon>
        <taxon>Suessiales</taxon>
        <taxon>Symbiodiniaceae</taxon>
        <taxon>Cladocopium</taxon>
    </lineage>
</organism>
<gene>
    <name evidence="4" type="ORF">C1SCF055_LOCUS32676</name>
</gene>
<dbReference type="EMBL" id="CAMXCT020003968">
    <property type="protein sequence ID" value="CAL1160472.1"/>
    <property type="molecule type" value="Genomic_DNA"/>
</dbReference>
<dbReference type="Pfam" id="PF00226">
    <property type="entry name" value="DnaJ"/>
    <property type="match status" value="1"/>
</dbReference>
<dbReference type="InterPro" id="IPR018253">
    <property type="entry name" value="DnaJ_domain_CS"/>
</dbReference>
<dbReference type="Proteomes" id="UP001152797">
    <property type="component" value="Unassembled WGS sequence"/>
</dbReference>
<dbReference type="EMBL" id="CAMXCT030003968">
    <property type="protein sequence ID" value="CAL4794409.1"/>
    <property type="molecule type" value="Genomic_DNA"/>
</dbReference>
<feature type="domain" description="J" evidence="3">
    <location>
        <begin position="3"/>
        <end position="64"/>
    </location>
</feature>
<dbReference type="Gene3D" id="1.10.287.110">
    <property type="entry name" value="DnaJ domain"/>
    <property type="match status" value="1"/>
</dbReference>
<evidence type="ECO:0000256" key="1">
    <source>
        <dbReference type="SAM" id="Coils"/>
    </source>
</evidence>
<keyword evidence="6" id="KW-1185">Reference proteome</keyword>
<dbReference type="PROSITE" id="PS00636">
    <property type="entry name" value="DNAJ_1"/>
    <property type="match status" value="1"/>
</dbReference>
<proteinExistence type="predicted"/>
<comment type="caution">
    <text evidence="4">The sequence shown here is derived from an EMBL/GenBank/DDBJ whole genome shotgun (WGS) entry which is preliminary data.</text>
</comment>
<evidence type="ECO:0000259" key="3">
    <source>
        <dbReference type="PROSITE" id="PS50076"/>
    </source>
</evidence>
<dbReference type="InterPro" id="IPR036869">
    <property type="entry name" value="J_dom_sf"/>
</dbReference>
<feature type="region of interest" description="Disordered" evidence="2">
    <location>
        <begin position="62"/>
        <end position="124"/>
    </location>
</feature>
<name>A0A9P1DCR6_9DINO</name>
<dbReference type="EMBL" id="CAMXCT010003968">
    <property type="protein sequence ID" value="CAI4007097.1"/>
    <property type="molecule type" value="Genomic_DNA"/>
</dbReference>
<protein>
    <submittedName>
        <fullName evidence="5">Hypoxia up-regulated protein 1</fullName>
    </submittedName>
</protein>
<dbReference type="GO" id="GO:0071218">
    <property type="term" value="P:cellular response to misfolded protein"/>
    <property type="evidence" value="ECO:0007669"/>
    <property type="project" value="TreeGrafter"/>
</dbReference>
<sequence length="518" mass="59223">MQCLYKTLDLLPSATDNEIRSAYRRRALSTHPDKGGSAEAFRSVVSAFETLIDASKRAAYDKLRLRPRAPPSRDSRTVKTARQHACPTPKKRAAEPRPPPTKPPKVPEAPKPATNSPTMESDPVDHRQLFRRLLGMPRKKALKELEQLSEETLNAFAEFLDSEEAEQILCEPLVLALKDLPKPRKPRKPKARKKKSEKITKAKQKQPVNTDTPSAATAGAARPLLKGISRNRRDGSYQARICFNNFMTAAQYVNNLDVAVDIHISLVQMRQHAAASLAEGKEFGQVMHDAIEAIQKERATAGAVKLRLRFRSFFRNKFTRTEGNLDKAIQDWTRVRQEKDSFAGRVRGMEAERKQDETQKREARAARAAARMEQLRQMSERREAKLMARQRRQEALRRKRLAYARVKHGNLRTMILVLQTRFQKIRRKKMLKDWGVPELPEGLQLNSFQSADDSLCATLRLSDGTDAVGPYRKNFQEALRELQELRALQQLRGDKVLCQEMQRRDLEAMTAFFVQSIR</sequence>
<feature type="coiled-coil region" evidence="1">
    <location>
        <begin position="346"/>
        <end position="385"/>
    </location>
</feature>
<dbReference type="PANTHER" id="PTHR43908:SF3">
    <property type="entry name" value="AT29763P-RELATED"/>
    <property type="match status" value="1"/>
</dbReference>
<dbReference type="SUPFAM" id="SSF46565">
    <property type="entry name" value="Chaperone J-domain"/>
    <property type="match status" value="1"/>
</dbReference>
<evidence type="ECO:0000313" key="6">
    <source>
        <dbReference type="Proteomes" id="UP001152797"/>
    </source>
</evidence>
<accession>A0A9P1DCR6</accession>
<reference evidence="4" key="1">
    <citation type="submission" date="2022-10" db="EMBL/GenBank/DDBJ databases">
        <authorList>
            <person name="Chen Y."/>
            <person name="Dougan E. K."/>
            <person name="Chan C."/>
            <person name="Rhodes N."/>
            <person name="Thang M."/>
        </authorList>
    </citation>
    <scope>NUCLEOTIDE SEQUENCE</scope>
</reference>
<dbReference type="InterPro" id="IPR051100">
    <property type="entry name" value="DnaJ_subfamily_B/C"/>
</dbReference>
<dbReference type="OrthoDB" id="10250354at2759"/>
<feature type="compositionally biased region" description="Basic residues" evidence="2">
    <location>
        <begin position="183"/>
        <end position="204"/>
    </location>
</feature>
<dbReference type="InterPro" id="IPR001623">
    <property type="entry name" value="DnaJ_domain"/>
</dbReference>
<dbReference type="AlphaFoldDB" id="A0A9P1DCR6"/>
<evidence type="ECO:0000256" key="2">
    <source>
        <dbReference type="SAM" id="MobiDB-lite"/>
    </source>
</evidence>
<feature type="compositionally biased region" description="Pro residues" evidence="2">
    <location>
        <begin position="96"/>
        <end position="110"/>
    </location>
</feature>
<dbReference type="GO" id="GO:0030544">
    <property type="term" value="F:Hsp70 protein binding"/>
    <property type="evidence" value="ECO:0007669"/>
    <property type="project" value="TreeGrafter"/>
</dbReference>
<feature type="compositionally biased region" description="Polar residues" evidence="2">
    <location>
        <begin position="206"/>
        <end position="215"/>
    </location>
</feature>